<dbReference type="RefSeq" id="WP_005456790.1">
    <property type="nucleotide sequence ID" value="NZ_FOKG01000034.1"/>
</dbReference>
<dbReference type="STRING" id="490629.SAMN05216266_13418"/>
<dbReference type="OrthoDB" id="4578693at2"/>
<evidence type="ECO:0000313" key="2">
    <source>
        <dbReference type="Proteomes" id="UP000243799"/>
    </source>
</evidence>
<keyword evidence="2" id="KW-1185">Reference proteome</keyword>
<dbReference type="Proteomes" id="UP000243799">
    <property type="component" value="Unassembled WGS sequence"/>
</dbReference>
<dbReference type="EMBL" id="FOKG01000034">
    <property type="protein sequence ID" value="SFB63294.1"/>
    <property type="molecule type" value="Genomic_DNA"/>
</dbReference>
<protein>
    <submittedName>
        <fullName evidence="1">Uncharacterized protein</fullName>
    </submittedName>
</protein>
<dbReference type="AlphaFoldDB" id="A0A1I1CL87"/>
<sequence length="199" mass="21381">MSALLLISSVDHAEVAVEQASDYLVHHRRYGGDPAQRDALLGIWIRRELDADLPTLFPCGEHVQTCGCAVGDPTEGRPPAVPVGIRTSSSVSGLWSLCWLDGSALREAHNPHQRRRLILDVLVQGAAPAASLPGAFFPVFAHTDSRDTVHATLTELGSRYPRLVATHWYIDDPEQGISGPCGTTSAGCRLARGTATTRP</sequence>
<evidence type="ECO:0000313" key="1">
    <source>
        <dbReference type="EMBL" id="SFB63294.1"/>
    </source>
</evidence>
<reference evidence="2" key="1">
    <citation type="submission" date="2016-10" db="EMBL/GenBank/DDBJ databases">
        <authorList>
            <person name="Varghese N."/>
            <person name="Submissions S."/>
        </authorList>
    </citation>
    <scope>NUCLEOTIDE SEQUENCE [LARGE SCALE GENOMIC DNA]</scope>
    <source>
        <strain evidence="2">CGMCC 4.3568</strain>
    </source>
</reference>
<gene>
    <name evidence="1" type="ORF">SAMN05216266_13418</name>
</gene>
<name>A0A1I1CL87_9PSEU</name>
<proteinExistence type="predicted"/>
<organism evidence="1 2">
    <name type="scientific">Amycolatopsis marina</name>
    <dbReference type="NCBI Taxonomy" id="490629"/>
    <lineage>
        <taxon>Bacteria</taxon>
        <taxon>Bacillati</taxon>
        <taxon>Actinomycetota</taxon>
        <taxon>Actinomycetes</taxon>
        <taxon>Pseudonocardiales</taxon>
        <taxon>Pseudonocardiaceae</taxon>
        <taxon>Amycolatopsis</taxon>
    </lineage>
</organism>
<accession>A0A1I1CL87</accession>